<dbReference type="GO" id="GO:0030203">
    <property type="term" value="P:glycosaminoglycan metabolic process"/>
    <property type="evidence" value="ECO:0007669"/>
    <property type="project" value="TreeGrafter"/>
</dbReference>
<dbReference type="CDD" id="cd06562">
    <property type="entry name" value="GH20_HexA_HexB-like"/>
    <property type="match status" value="1"/>
</dbReference>
<dbReference type="Pfam" id="PF00728">
    <property type="entry name" value="Glyco_hydro_20"/>
    <property type="match status" value="1"/>
</dbReference>
<feature type="domain" description="Glycoside hydrolase family 20 catalytic" evidence="10">
    <location>
        <begin position="143"/>
        <end position="477"/>
    </location>
</feature>
<evidence type="ECO:0000256" key="5">
    <source>
        <dbReference type="ARBA" id="ARBA00022801"/>
    </source>
</evidence>
<comment type="catalytic activity">
    <reaction evidence="1">
        <text>Hydrolysis of terminal non-reducing N-acetyl-D-hexosamine residues in N-acetyl-beta-D-hexosaminides.</text>
        <dbReference type="EC" id="3.2.1.52"/>
    </reaction>
</comment>
<dbReference type="InterPro" id="IPR029018">
    <property type="entry name" value="Hex-like_dom2"/>
</dbReference>
<keyword evidence="5" id="KW-0378">Hydrolase</keyword>
<dbReference type="InterPro" id="IPR017853">
    <property type="entry name" value="GH"/>
</dbReference>
<reference evidence="12" key="1">
    <citation type="submission" date="2022-03" db="EMBL/GenBank/DDBJ databases">
        <authorList>
            <person name="Martin C."/>
        </authorList>
    </citation>
    <scope>NUCLEOTIDE SEQUENCE</scope>
</reference>
<gene>
    <name evidence="12" type="ORF">OFUS_LOCUS13556</name>
</gene>
<dbReference type="Gene3D" id="3.30.379.10">
    <property type="entry name" value="Chitobiase/beta-hexosaminidase domain 2-like"/>
    <property type="match status" value="1"/>
</dbReference>
<keyword evidence="9" id="KW-1015">Disulfide bond</keyword>
<dbReference type="PIRSF" id="PIRSF001093">
    <property type="entry name" value="B-hxosamndse_ab_euk"/>
    <property type="match status" value="1"/>
</dbReference>
<dbReference type="GO" id="GO:0005975">
    <property type="term" value="P:carbohydrate metabolic process"/>
    <property type="evidence" value="ECO:0007669"/>
    <property type="project" value="InterPro"/>
</dbReference>
<dbReference type="FunFam" id="3.20.20.80:FF:000063">
    <property type="entry name" value="Beta-hexosaminidase"/>
    <property type="match status" value="1"/>
</dbReference>
<keyword evidence="7" id="KW-0326">Glycosidase</keyword>
<evidence type="ECO:0000313" key="12">
    <source>
        <dbReference type="EMBL" id="CAH1787941.1"/>
    </source>
</evidence>
<evidence type="ECO:0000256" key="1">
    <source>
        <dbReference type="ARBA" id="ARBA00001231"/>
    </source>
</evidence>
<name>A0A8S4P3Z4_OWEFU</name>
<dbReference type="GO" id="GO:0016020">
    <property type="term" value="C:membrane"/>
    <property type="evidence" value="ECO:0007669"/>
    <property type="project" value="TreeGrafter"/>
</dbReference>
<feature type="non-terminal residue" evidence="12">
    <location>
        <position position="551"/>
    </location>
</feature>
<dbReference type="Proteomes" id="UP000749559">
    <property type="component" value="Unassembled WGS sequence"/>
</dbReference>
<accession>A0A8S4P3Z4</accession>
<dbReference type="InterPro" id="IPR029019">
    <property type="entry name" value="HEX_eukaryotic_N"/>
</dbReference>
<evidence type="ECO:0000256" key="9">
    <source>
        <dbReference type="PIRSR" id="PIRSR001093-2"/>
    </source>
</evidence>
<dbReference type="GO" id="GO:0006689">
    <property type="term" value="P:ganglioside catabolic process"/>
    <property type="evidence" value="ECO:0007669"/>
    <property type="project" value="TreeGrafter"/>
</dbReference>
<dbReference type="SUPFAM" id="SSF51445">
    <property type="entry name" value="(Trans)glycosidases"/>
    <property type="match status" value="1"/>
</dbReference>
<evidence type="ECO:0000256" key="2">
    <source>
        <dbReference type="ARBA" id="ARBA00006285"/>
    </source>
</evidence>
<evidence type="ECO:0000256" key="8">
    <source>
        <dbReference type="PIRSR" id="PIRSR001093-1"/>
    </source>
</evidence>
<evidence type="ECO:0000259" key="11">
    <source>
        <dbReference type="Pfam" id="PF14845"/>
    </source>
</evidence>
<proteinExistence type="inferred from homology"/>
<feature type="active site" description="Proton donor" evidence="8">
    <location>
        <position position="306"/>
    </location>
</feature>
<dbReference type="InterPro" id="IPR025705">
    <property type="entry name" value="Beta_hexosaminidase_sua/sub"/>
</dbReference>
<feature type="disulfide bond" evidence="9">
    <location>
        <begin position="495"/>
        <end position="512"/>
    </location>
</feature>
<comment type="caution">
    <text evidence="12">The sequence shown here is derived from an EMBL/GenBank/DDBJ whole genome shotgun (WGS) entry which is preliminary data.</text>
</comment>
<evidence type="ECO:0000256" key="4">
    <source>
        <dbReference type="ARBA" id="ARBA00022729"/>
    </source>
</evidence>
<dbReference type="GO" id="GO:0004563">
    <property type="term" value="F:beta-N-acetylhexosaminidase activity"/>
    <property type="evidence" value="ECO:0007669"/>
    <property type="project" value="UniProtKB-EC"/>
</dbReference>
<feature type="domain" description="Beta-hexosaminidase eukaryotic type N-terminal" evidence="11">
    <location>
        <begin position="9"/>
        <end position="121"/>
    </location>
</feature>
<evidence type="ECO:0000313" key="13">
    <source>
        <dbReference type="Proteomes" id="UP000749559"/>
    </source>
</evidence>
<sequence>GNRAPPGAPWPLPREWENSTQTLTLDKTSFNFKSNINCDIIDEAFKRYKDYVFIDPSGRPGNGDKLEGIDLNIKSPCKVNGYPSAEENESYTISISVGKRGSIEAETVWGALRGLETFSQLIWLTNEKFLQVNVTTIRDWPRFSYRGIMIDTARHYQPLPIIYKNLDAMEQNKFNVLHWHIVDDQSFPYVSRTFANLSSLGAYSQKHLYTQKDVADIIQYARMRGIRVIPEFDTPGHTIGFSKAFPDLLTPCWGDGKTPYTPNYPEHAPAEILNPIQNYTYDFLRTFFSEIVDVFPDPFKHMGMDEVYYACWKSNPNITEFMSQNGMTGYNQLEQYYAQKLLNIMEELGSKYMIWQEPIDNNVTLQKDAIVNVWKDTYLNPNKPFDKWQNYISRIAKKGYKIVLAAPWYLNYIAYGYREMWMKYYETEPLDFEGTDEEKKLVIGGQACLWAEYVDGTNLLSRMWPRASAVGERLWSAREVNDSNSAAFRLDQHRCRMVNRGIPAQPILNGYCGDYEYGMDKETPVSASYKNIINTHVFVVVLLNVLTTSII</sequence>
<feature type="disulfide bond" evidence="9">
    <location>
        <begin position="38"/>
        <end position="77"/>
    </location>
</feature>
<organism evidence="12 13">
    <name type="scientific">Owenia fusiformis</name>
    <name type="common">Polychaete worm</name>
    <dbReference type="NCBI Taxonomy" id="6347"/>
    <lineage>
        <taxon>Eukaryota</taxon>
        <taxon>Metazoa</taxon>
        <taxon>Spiralia</taxon>
        <taxon>Lophotrochozoa</taxon>
        <taxon>Annelida</taxon>
        <taxon>Polychaeta</taxon>
        <taxon>Sedentaria</taxon>
        <taxon>Canalipalpata</taxon>
        <taxon>Sabellida</taxon>
        <taxon>Oweniida</taxon>
        <taxon>Oweniidae</taxon>
        <taxon>Owenia</taxon>
    </lineage>
</organism>
<dbReference type="Gene3D" id="3.20.20.80">
    <property type="entry name" value="Glycosidases"/>
    <property type="match status" value="1"/>
</dbReference>
<evidence type="ECO:0000256" key="3">
    <source>
        <dbReference type="ARBA" id="ARBA00012663"/>
    </source>
</evidence>
<comment type="similarity">
    <text evidence="2">Belongs to the glycosyl hydrolase 20 family.</text>
</comment>
<evidence type="ECO:0000256" key="6">
    <source>
        <dbReference type="ARBA" id="ARBA00023180"/>
    </source>
</evidence>
<dbReference type="EMBL" id="CAIIXF020000006">
    <property type="protein sequence ID" value="CAH1787941.1"/>
    <property type="molecule type" value="Genomic_DNA"/>
</dbReference>
<dbReference type="EC" id="3.2.1.52" evidence="3"/>
<protein>
    <recommendedName>
        <fullName evidence="3">beta-N-acetylhexosaminidase</fullName>
        <ecNumber evidence="3">3.2.1.52</ecNumber>
    </recommendedName>
</protein>
<dbReference type="Pfam" id="PF14845">
    <property type="entry name" value="Glycohydro_20b2"/>
    <property type="match status" value="1"/>
</dbReference>
<feature type="disulfide bond" evidence="9">
    <location>
        <begin position="252"/>
        <end position="311"/>
    </location>
</feature>
<dbReference type="SUPFAM" id="SSF55545">
    <property type="entry name" value="beta-N-acetylhexosaminidase-like domain"/>
    <property type="match status" value="1"/>
</dbReference>
<keyword evidence="13" id="KW-1185">Reference proteome</keyword>
<dbReference type="PANTHER" id="PTHR22600:SF21">
    <property type="entry name" value="BETA-HEXOSAMINIDASE A"/>
    <property type="match status" value="1"/>
</dbReference>
<keyword evidence="6" id="KW-0325">Glycoprotein</keyword>
<dbReference type="PRINTS" id="PR00738">
    <property type="entry name" value="GLHYDRLASE20"/>
</dbReference>
<evidence type="ECO:0000259" key="10">
    <source>
        <dbReference type="Pfam" id="PF00728"/>
    </source>
</evidence>
<evidence type="ECO:0000256" key="7">
    <source>
        <dbReference type="ARBA" id="ARBA00023295"/>
    </source>
</evidence>
<dbReference type="GO" id="GO:0005764">
    <property type="term" value="C:lysosome"/>
    <property type="evidence" value="ECO:0007669"/>
    <property type="project" value="TreeGrafter"/>
</dbReference>
<keyword evidence="4" id="KW-0732">Signal</keyword>
<dbReference type="PANTHER" id="PTHR22600">
    <property type="entry name" value="BETA-HEXOSAMINIDASE"/>
    <property type="match status" value="1"/>
</dbReference>
<dbReference type="InterPro" id="IPR015883">
    <property type="entry name" value="Glyco_hydro_20_cat"/>
</dbReference>
<dbReference type="AlphaFoldDB" id="A0A8S4P3Z4"/>